<organism evidence="2 3">
    <name type="scientific">Dactylosporangium cerinum</name>
    <dbReference type="NCBI Taxonomy" id="1434730"/>
    <lineage>
        <taxon>Bacteria</taxon>
        <taxon>Bacillati</taxon>
        <taxon>Actinomycetota</taxon>
        <taxon>Actinomycetes</taxon>
        <taxon>Micromonosporales</taxon>
        <taxon>Micromonosporaceae</taxon>
        <taxon>Dactylosporangium</taxon>
    </lineage>
</organism>
<dbReference type="InterPro" id="IPR036390">
    <property type="entry name" value="WH_DNA-bd_sf"/>
</dbReference>
<dbReference type="InterPro" id="IPR052526">
    <property type="entry name" value="HTH-type_Bedaq_tolerance"/>
</dbReference>
<dbReference type="Proteomes" id="UP001595912">
    <property type="component" value="Unassembled WGS sequence"/>
</dbReference>
<dbReference type="SMART" id="SM00347">
    <property type="entry name" value="HTH_MARR"/>
    <property type="match status" value="1"/>
</dbReference>
<reference evidence="3" key="1">
    <citation type="journal article" date="2019" name="Int. J. Syst. Evol. Microbiol.">
        <title>The Global Catalogue of Microorganisms (GCM) 10K type strain sequencing project: providing services to taxonomists for standard genome sequencing and annotation.</title>
        <authorList>
            <consortium name="The Broad Institute Genomics Platform"/>
            <consortium name="The Broad Institute Genome Sequencing Center for Infectious Disease"/>
            <person name="Wu L."/>
            <person name="Ma J."/>
        </authorList>
    </citation>
    <scope>NUCLEOTIDE SEQUENCE [LARGE SCALE GENOMIC DNA]</scope>
    <source>
        <strain evidence="3">CGMCC 4.7152</strain>
    </source>
</reference>
<protein>
    <submittedName>
        <fullName evidence="2">MarR family winged helix-turn-helix transcriptional regulator</fullName>
    </submittedName>
</protein>
<feature type="domain" description="HTH marR-type" evidence="1">
    <location>
        <begin position="7"/>
        <end position="142"/>
    </location>
</feature>
<comment type="caution">
    <text evidence="2">The sequence shown here is derived from an EMBL/GenBank/DDBJ whole genome shotgun (WGS) entry which is preliminary data.</text>
</comment>
<sequence>MSTEASSVPLVGLLLRLAAQQWGADMDAALQTQGVSGLTPAHANVIPFVPAEGIQIGELARLAKVRKQSMANSVELLSAAGYVTRRPDPADGRASLIFLTDKGRALWPASRVAGARVEQDWATIVGRDNLEQLRHTLMQLLRFDAQH</sequence>
<proteinExistence type="predicted"/>
<dbReference type="InterPro" id="IPR036388">
    <property type="entry name" value="WH-like_DNA-bd_sf"/>
</dbReference>
<dbReference type="SUPFAM" id="SSF46785">
    <property type="entry name" value="Winged helix' DNA-binding domain"/>
    <property type="match status" value="1"/>
</dbReference>
<evidence type="ECO:0000313" key="2">
    <source>
        <dbReference type="EMBL" id="MFC4999346.1"/>
    </source>
</evidence>
<name>A0ABV9VUV3_9ACTN</name>
<gene>
    <name evidence="2" type="ORF">ACFPIJ_16035</name>
</gene>
<dbReference type="PANTHER" id="PTHR39515:SF2">
    <property type="entry name" value="HTH-TYPE TRANSCRIPTIONAL REGULATOR RV0880"/>
    <property type="match status" value="1"/>
</dbReference>
<dbReference type="Pfam" id="PF12802">
    <property type="entry name" value="MarR_2"/>
    <property type="match status" value="1"/>
</dbReference>
<dbReference type="EMBL" id="JBHSIU010000018">
    <property type="protein sequence ID" value="MFC4999346.1"/>
    <property type="molecule type" value="Genomic_DNA"/>
</dbReference>
<evidence type="ECO:0000259" key="1">
    <source>
        <dbReference type="PROSITE" id="PS50995"/>
    </source>
</evidence>
<dbReference type="PANTHER" id="PTHR39515">
    <property type="entry name" value="CONSERVED PROTEIN"/>
    <property type="match status" value="1"/>
</dbReference>
<dbReference type="Gene3D" id="1.10.10.10">
    <property type="entry name" value="Winged helix-like DNA-binding domain superfamily/Winged helix DNA-binding domain"/>
    <property type="match status" value="1"/>
</dbReference>
<dbReference type="PROSITE" id="PS50995">
    <property type="entry name" value="HTH_MARR_2"/>
    <property type="match status" value="1"/>
</dbReference>
<dbReference type="InterPro" id="IPR000835">
    <property type="entry name" value="HTH_MarR-typ"/>
</dbReference>
<evidence type="ECO:0000313" key="3">
    <source>
        <dbReference type="Proteomes" id="UP001595912"/>
    </source>
</evidence>
<dbReference type="RefSeq" id="WP_380115751.1">
    <property type="nucleotide sequence ID" value="NZ_JBHSIU010000018.1"/>
</dbReference>
<accession>A0ABV9VUV3</accession>
<keyword evidence="3" id="KW-1185">Reference proteome</keyword>